<reference evidence="1 2" key="1">
    <citation type="journal article" date="2015" name="Emerg. Microbes Infect.">
        <title>Characterization of 17 strains belonging to the Mycobacterium simiae complex and description of Mycobacterium paraense sp. nov.</title>
        <authorList>
            <person name="Fusco da Costa A.R."/>
            <person name="Fedrizzi T."/>
            <person name="Lopes M.L."/>
            <person name="Pecorari M."/>
            <person name="Oliveira da Costa W.L."/>
            <person name="Giacobazzi E."/>
            <person name="da Costa Bahia J.R."/>
            <person name="De Sanctis V."/>
            <person name="Batista Lima K.V."/>
            <person name="Bertorelli R."/>
            <person name="Grottola A."/>
            <person name="Fabio A."/>
            <person name="Mariottini A."/>
            <person name="Ferretti P."/>
            <person name="Di Leva F."/>
            <person name="Fregni Serpini G."/>
            <person name="Tagliazucchi S."/>
            <person name="Rumpianesi F."/>
            <person name="Jousson O."/>
            <person name="Segata N."/>
            <person name="Tortoli E."/>
        </authorList>
    </citation>
    <scope>NUCLEOTIDE SEQUENCE [LARGE SCALE GENOMIC DNA]</scope>
    <source>
        <strain evidence="1 2">IEC33</strain>
    </source>
</reference>
<accession>A0A1X2A638</accession>
<evidence type="ECO:0000313" key="2">
    <source>
        <dbReference type="Proteomes" id="UP000193285"/>
    </source>
</evidence>
<protein>
    <submittedName>
        <fullName evidence="1">Uncharacterized protein</fullName>
    </submittedName>
</protein>
<organism evidence="1 2">
    <name type="scientific">Mycobacterium paraense</name>
    <dbReference type="NCBI Taxonomy" id="767916"/>
    <lineage>
        <taxon>Bacteria</taxon>
        <taxon>Bacillati</taxon>
        <taxon>Actinomycetota</taxon>
        <taxon>Actinomycetes</taxon>
        <taxon>Mycobacteriales</taxon>
        <taxon>Mycobacteriaceae</taxon>
        <taxon>Mycobacterium</taxon>
        <taxon>Mycobacterium simiae complex</taxon>
    </lineage>
</organism>
<sequence>MANTVVDTEPRGKVAIEPVTNSDVFLWALYELGGDTDFVDVEDVFLKAFALAPLRLSWRTKPDLPDLKKCSKALRDAEGRVPQLLVKRGPEMRRLTVEGQRWIEENFERLAESMRSDRTVKAPATRAPAKLIGDALRSAAHKTWADRGEITDEKWRIAEMLRCAPDSPRSVFSQRLETLRAAAYAAGQDDALKFLDSLQQQRPEWF</sequence>
<gene>
    <name evidence="1" type="ORF">AWB90_20120</name>
</gene>
<name>A0A1X2A638_9MYCO</name>
<dbReference type="EMBL" id="LQPN01000063">
    <property type="protein sequence ID" value="ORW41611.1"/>
    <property type="molecule type" value="Genomic_DNA"/>
</dbReference>
<proteinExistence type="predicted"/>
<comment type="caution">
    <text evidence="1">The sequence shown here is derived from an EMBL/GenBank/DDBJ whole genome shotgun (WGS) entry which is preliminary data.</text>
</comment>
<dbReference type="AlphaFoldDB" id="A0A1X2A638"/>
<dbReference type="Proteomes" id="UP000193285">
    <property type="component" value="Unassembled WGS sequence"/>
</dbReference>
<evidence type="ECO:0000313" key="1">
    <source>
        <dbReference type="EMBL" id="ORW41611.1"/>
    </source>
</evidence>